<keyword evidence="10" id="KW-1185">Reference proteome</keyword>
<dbReference type="PhylomeDB" id="A7SDR5"/>
<dbReference type="Pfam" id="PF00112">
    <property type="entry name" value="Peptidase_C1"/>
    <property type="match status" value="1"/>
</dbReference>
<evidence type="ECO:0000256" key="6">
    <source>
        <dbReference type="ARBA" id="ARBA00060028"/>
    </source>
</evidence>
<dbReference type="GO" id="GO:0005764">
    <property type="term" value="C:lysosome"/>
    <property type="evidence" value="ECO:0000318"/>
    <property type="project" value="GO_Central"/>
</dbReference>
<dbReference type="InterPro" id="IPR000169">
    <property type="entry name" value="Pept_cys_AS"/>
</dbReference>
<dbReference type="PRINTS" id="PR00705">
    <property type="entry name" value="PAPAIN"/>
</dbReference>
<dbReference type="SMART" id="SM00645">
    <property type="entry name" value="Pept_C1"/>
    <property type="match status" value="1"/>
</dbReference>
<dbReference type="KEGG" id="nve:5509723"/>
<keyword evidence="5" id="KW-1015">Disulfide bond</keyword>
<dbReference type="Gene3D" id="3.90.70.10">
    <property type="entry name" value="Cysteine proteinases"/>
    <property type="match status" value="1"/>
</dbReference>
<dbReference type="Proteomes" id="UP000001593">
    <property type="component" value="Unassembled WGS sequence"/>
</dbReference>
<feature type="signal peptide" evidence="7">
    <location>
        <begin position="1"/>
        <end position="16"/>
    </location>
</feature>
<evidence type="ECO:0000256" key="5">
    <source>
        <dbReference type="ARBA" id="ARBA00023157"/>
    </source>
</evidence>
<dbReference type="GO" id="GO:0004197">
    <property type="term" value="F:cysteine-type endopeptidase activity"/>
    <property type="evidence" value="ECO:0000318"/>
    <property type="project" value="GO_Central"/>
</dbReference>
<name>A7SDR5_NEMVE</name>
<proteinExistence type="inferred from homology"/>
<evidence type="ECO:0000256" key="7">
    <source>
        <dbReference type="SAM" id="SignalP"/>
    </source>
</evidence>
<comment type="similarity">
    <text evidence="1">Belongs to the peptidase C1 family.</text>
</comment>
<evidence type="ECO:0000313" key="9">
    <source>
        <dbReference type="EMBL" id="EDO38122.1"/>
    </source>
</evidence>
<dbReference type="CDD" id="cd02620">
    <property type="entry name" value="Peptidase_C1A_CathepsinB"/>
    <property type="match status" value="1"/>
</dbReference>
<reference evidence="9 10" key="1">
    <citation type="journal article" date="2007" name="Science">
        <title>Sea anemone genome reveals ancestral eumetazoan gene repertoire and genomic organization.</title>
        <authorList>
            <person name="Putnam N.H."/>
            <person name="Srivastava M."/>
            <person name="Hellsten U."/>
            <person name="Dirks B."/>
            <person name="Chapman J."/>
            <person name="Salamov A."/>
            <person name="Terry A."/>
            <person name="Shapiro H."/>
            <person name="Lindquist E."/>
            <person name="Kapitonov V.V."/>
            <person name="Jurka J."/>
            <person name="Genikhovich G."/>
            <person name="Grigoriev I.V."/>
            <person name="Lucas S.M."/>
            <person name="Steele R.E."/>
            <person name="Finnerty J.R."/>
            <person name="Technau U."/>
            <person name="Martindale M.Q."/>
            <person name="Rokhsar D.S."/>
        </authorList>
    </citation>
    <scope>NUCLEOTIDE SEQUENCE [LARGE SCALE GENOMIC DNA]</scope>
    <source>
        <strain evidence="10">CH2 X CH6</strain>
    </source>
</reference>
<dbReference type="OMA" id="HPIRNQG"/>
<organism evidence="9 10">
    <name type="scientific">Nematostella vectensis</name>
    <name type="common">Starlet sea anemone</name>
    <dbReference type="NCBI Taxonomy" id="45351"/>
    <lineage>
        <taxon>Eukaryota</taxon>
        <taxon>Metazoa</taxon>
        <taxon>Cnidaria</taxon>
        <taxon>Anthozoa</taxon>
        <taxon>Hexacorallia</taxon>
        <taxon>Actiniaria</taxon>
        <taxon>Edwardsiidae</taxon>
        <taxon>Nematostella</taxon>
    </lineage>
</organism>
<accession>A7SDR5</accession>
<keyword evidence="3" id="KW-0378">Hydrolase</keyword>
<keyword evidence="4" id="KW-0788">Thiol protease</keyword>
<dbReference type="PANTHER" id="PTHR12411">
    <property type="entry name" value="CYSTEINE PROTEASE FAMILY C1-RELATED"/>
    <property type="match status" value="1"/>
</dbReference>
<dbReference type="EMBL" id="DS469632">
    <property type="protein sequence ID" value="EDO38122.1"/>
    <property type="molecule type" value="Genomic_DNA"/>
</dbReference>
<dbReference type="InterPro" id="IPR000668">
    <property type="entry name" value="Peptidase_C1A_C"/>
</dbReference>
<dbReference type="GO" id="GO:0005615">
    <property type="term" value="C:extracellular space"/>
    <property type="evidence" value="ECO:0000318"/>
    <property type="project" value="GO_Central"/>
</dbReference>
<comment type="function">
    <text evidence="6">Thiol protease which is required for parasite excystation and invasion of the proximal small intestine of the human host.</text>
</comment>
<dbReference type="eggNOG" id="KOG1543">
    <property type="taxonomic scope" value="Eukaryota"/>
</dbReference>
<protein>
    <recommendedName>
        <fullName evidence="8">Peptidase C1A papain C-terminal domain-containing protein</fullName>
    </recommendedName>
</protein>
<keyword evidence="7" id="KW-0732">Signal</keyword>
<dbReference type="InterPro" id="IPR038765">
    <property type="entry name" value="Papain-like_cys_pep_sf"/>
</dbReference>
<dbReference type="MEROPS" id="C01.A58"/>
<evidence type="ECO:0000256" key="2">
    <source>
        <dbReference type="ARBA" id="ARBA00022670"/>
    </source>
</evidence>
<evidence type="ECO:0000256" key="1">
    <source>
        <dbReference type="ARBA" id="ARBA00008455"/>
    </source>
</evidence>
<keyword evidence="2" id="KW-0645">Protease</keyword>
<dbReference type="PROSITE" id="PS00139">
    <property type="entry name" value="THIOL_PROTEASE_CYS"/>
    <property type="match status" value="1"/>
</dbReference>
<sequence>MLAIAAFLVLLVSGDGIPISKEKVISRDLVDKINTLNVGWEATLYPQFENLTFESAKSMLGSRGAWPEGSLPPEIEVRVAENIPENFDARKQWPGSIHPIRNQGQCGSCWAFGASEVLSDRFAIASKNQIYVTLSAQQLVDCDLDNSGCSGGWPINAWNYMVKTGLLTEQCYGPYYAKQYTCRLTANTTDCPWQPGVKARFYHAKSAYKLPAKNVEAIQTDIMNNGPVEADFTIFQDFYAYRSGIYVHATGKQLGGHAIKILGWGTEDNVDYWLCANSWGANWGIQGYFKIRRGTDECGIEDGLAAGLPLL</sequence>
<feature type="domain" description="Peptidase C1A papain C-terminal" evidence="8">
    <location>
        <begin position="83"/>
        <end position="308"/>
    </location>
</feature>
<evidence type="ECO:0000256" key="4">
    <source>
        <dbReference type="ARBA" id="ARBA00022807"/>
    </source>
</evidence>
<evidence type="ECO:0000259" key="8">
    <source>
        <dbReference type="SMART" id="SM00645"/>
    </source>
</evidence>
<dbReference type="HOGENOM" id="CLU_012184_3_3_1"/>
<feature type="chain" id="PRO_5018752035" description="Peptidase C1A papain C-terminal domain-containing protein" evidence="7">
    <location>
        <begin position="17"/>
        <end position="311"/>
    </location>
</feature>
<dbReference type="InParanoid" id="A7SDR5"/>
<evidence type="ECO:0000313" key="10">
    <source>
        <dbReference type="Proteomes" id="UP000001593"/>
    </source>
</evidence>
<dbReference type="PROSITE" id="PS00639">
    <property type="entry name" value="THIOL_PROTEASE_HIS"/>
    <property type="match status" value="1"/>
</dbReference>
<dbReference type="STRING" id="45351.A7SDR5"/>
<dbReference type="GO" id="GO:0051603">
    <property type="term" value="P:proteolysis involved in protein catabolic process"/>
    <property type="evidence" value="ECO:0000318"/>
    <property type="project" value="GO_Central"/>
</dbReference>
<evidence type="ECO:0000256" key="3">
    <source>
        <dbReference type="ARBA" id="ARBA00022801"/>
    </source>
</evidence>
<dbReference type="AlphaFoldDB" id="A7SDR5"/>
<dbReference type="PROSITE" id="PS00640">
    <property type="entry name" value="THIOL_PROTEASE_ASN"/>
    <property type="match status" value="1"/>
</dbReference>
<dbReference type="FunFam" id="3.90.70.10:FF:000096">
    <property type="entry name" value="Cathepsin B-like cysteine protease"/>
    <property type="match status" value="1"/>
</dbReference>
<dbReference type="InterPro" id="IPR013128">
    <property type="entry name" value="Peptidase_C1A"/>
</dbReference>
<dbReference type="SUPFAM" id="SSF54001">
    <property type="entry name" value="Cysteine proteinases"/>
    <property type="match status" value="1"/>
</dbReference>
<dbReference type="InterPro" id="IPR025661">
    <property type="entry name" value="Pept_asp_AS"/>
</dbReference>
<dbReference type="OrthoDB" id="3789175at2759"/>
<gene>
    <name evidence="9" type="ORF">NEMVEDRAFT_v1g233056</name>
</gene>
<dbReference type="InterPro" id="IPR025660">
    <property type="entry name" value="Pept_his_AS"/>
</dbReference>